<proteinExistence type="predicted"/>
<protein>
    <submittedName>
        <fullName evidence="2">Uncharacterized protein</fullName>
    </submittedName>
</protein>
<dbReference type="UniPathway" id="UPA00143"/>
<feature type="compositionally biased region" description="Low complexity" evidence="1">
    <location>
        <begin position="356"/>
        <end position="366"/>
    </location>
</feature>
<feature type="compositionally biased region" description="Basic and acidic residues" evidence="1">
    <location>
        <begin position="399"/>
        <end position="410"/>
    </location>
</feature>
<feature type="compositionally biased region" description="Polar residues" evidence="1">
    <location>
        <begin position="629"/>
        <end position="639"/>
    </location>
</feature>
<feature type="compositionally biased region" description="Low complexity" evidence="1">
    <location>
        <begin position="427"/>
        <end position="440"/>
    </location>
</feature>
<feature type="compositionally biased region" description="Polar residues" evidence="1">
    <location>
        <begin position="553"/>
        <end position="566"/>
    </location>
</feature>
<feature type="compositionally biased region" description="Basic and acidic residues" evidence="1">
    <location>
        <begin position="612"/>
        <end position="625"/>
    </location>
</feature>
<accession>A0A439CTT0</accession>
<feature type="region of interest" description="Disordered" evidence="1">
    <location>
        <begin position="328"/>
        <end position="681"/>
    </location>
</feature>
<dbReference type="EMBL" id="RYZI01000423">
    <property type="protein sequence ID" value="RWA05588.1"/>
    <property type="molecule type" value="Genomic_DNA"/>
</dbReference>
<dbReference type="STRING" id="363999.A0A439CTT0"/>
<organism evidence="2 3">
    <name type="scientific">Xylaria grammica</name>
    <dbReference type="NCBI Taxonomy" id="363999"/>
    <lineage>
        <taxon>Eukaryota</taxon>
        <taxon>Fungi</taxon>
        <taxon>Dikarya</taxon>
        <taxon>Ascomycota</taxon>
        <taxon>Pezizomycotina</taxon>
        <taxon>Sordariomycetes</taxon>
        <taxon>Xylariomycetidae</taxon>
        <taxon>Xylariales</taxon>
        <taxon>Xylariaceae</taxon>
        <taxon>Xylaria</taxon>
    </lineage>
</organism>
<keyword evidence="3" id="KW-1185">Reference proteome</keyword>
<evidence type="ECO:0000313" key="2">
    <source>
        <dbReference type="EMBL" id="RWA05588.1"/>
    </source>
</evidence>
<reference evidence="2 3" key="1">
    <citation type="submission" date="2018-12" db="EMBL/GenBank/DDBJ databases">
        <title>Draft genome sequence of Xylaria grammica IHI A82.</title>
        <authorList>
            <person name="Buettner E."/>
            <person name="Kellner H."/>
        </authorList>
    </citation>
    <scope>NUCLEOTIDE SEQUENCE [LARGE SCALE GENOMIC DNA]</scope>
    <source>
        <strain evidence="2 3">IHI A82</strain>
    </source>
</reference>
<comment type="caution">
    <text evidence="2">The sequence shown here is derived from an EMBL/GenBank/DDBJ whole genome shotgun (WGS) entry which is preliminary data.</text>
</comment>
<name>A0A439CTT0_9PEZI</name>
<gene>
    <name evidence="2" type="ORF">EKO27_g9518</name>
</gene>
<feature type="compositionally biased region" description="Polar residues" evidence="1">
    <location>
        <begin position="579"/>
        <end position="588"/>
    </location>
</feature>
<dbReference type="GO" id="GO:0016567">
    <property type="term" value="P:protein ubiquitination"/>
    <property type="evidence" value="ECO:0007669"/>
    <property type="project" value="UniProtKB-UniPathway"/>
</dbReference>
<sequence>MSNLRIPDAGLQLESSPSSRDFLPMQAFGITLNNGMIEDMIRCVQSGKNVELTLGGAPSLHYGSQEVKVSAAPEAFDYDLYLTNPTDGANKTQRLPHPTMSILKKPPPSLSKKVTKVTAKHTSRASSSGADSDADTRPGSYAQRSGKGTNIGNGGAKSTKFLPTGRSAMASVLSSTTSRSLPSSPALNGVSSPNPAFSASQQVLEKNKGQRSILVHELATRDQPFEHLRNVWTGADADLKPTVEKVADFNKSTEKWSLKKIYWKELDVWNYEYDNLADRQSAIDNAVKAYDKARVMLSDAVWERLLPQEDRGKNIVLSKLQATIAKQSTAPKISVQKAEEGNKSDIDSSKAKGEAMSRSTSAPSASKPKKISEREAQTKRLLSNNPKKAAPKKQVSKVKATEEKGKRVLSEEFVYDTDTSEEEAPLSQSTQSTQSTTAAPKPKHPQKPAEKPEKPTERPIEKPVGRVNEKPREPPAPSVPLKPKPKAVVRAPRGPTKAIGITNKSPQKRPREDEDSSSSSGAPLSKRIKPPKELAKPVTEPKAMKQHRASDASRGTNSTITSSFTMKSKNTSPTKSSPLATSPPTNASDLEDRSSNQRPPNHSHQHPPQPRRNGERDRERGRDRGQAGGSTNSAPTSNAEAPRAGPPVVASKKRKEREPVEESPDTTPTPPTKKPRVSKDVLNQALKFTRYYEKYEALHYEIAALKIPPEDKLADLLEMRGRLVTMKREIQRAAAAGA</sequence>
<feature type="compositionally biased region" description="Low complexity" evidence="1">
    <location>
        <begin position="567"/>
        <end position="578"/>
    </location>
</feature>
<feature type="compositionally biased region" description="Basic and acidic residues" evidence="1">
    <location>
        <begin position="337"/>
        <end position="355"/>
    </location>
</feature>
<evidence type="ECO:0000313" key="3">
    <source>
        <dbReference type="Proteomes" id="UP000286045"/>
    </source>
</evidence>
<evidence type="ECO:0000256" key="1">
    <source>
        <dbReference type="SAM" id="MobiDB-lite"/>
    </source>
</evidence>
<feature type="compositionally biased region" description="Basic and acidic residues" evidence="1">
    <location>
        <begin position="447"/>
        <end position="473"/>
    </location>
</feature>
<feature type="compositionally biased region" description="Low complexity" evidence="1">
    <location>
        <begin position="171"/>
        <end position="185"/>
    </location>
</feature>
<feature type="region of interest" description="Disordered" evidence="1">
    <location>
        <begin position="87"/>
        <end position="194"/>
    </location>
</feature>
<feature type="compositionally biased region" description="Basic residues" evidence="1">
    <location>
        <begin position="113"/>
        <end position="123"/>
    </location>
</feature>
<dbReference type="AlphaFoldDB" id="A0A439CTT0"/>
<feature type="compositionally biased region" description="Acidic residues" evidence="1">
    <location>
        <begin position="413"/>
        <end position="424"/>
    </location>
</feature>
<dbReference type="Proteomes" id="UP000286045">
    <property type="component" value="Unassembled WGS sequence"/>
</dbReference>